<reference evidence="2 3" key="1">
    <citation type="submission" date="2020-12" db="EMBL/GenBank/DDBJ databases">
        <title>FDA dAtabase for Regulatory Grade micrObial Sequences (FDA-ARGOS): Supporting development and validation of Infectious Disease Dx tests.</title>
        <authorList>
            <person name="Sproer C."/>
            <person name="Gronow S."/>
            <person name="Severitt S."/>
            <person name="Schroder I."/>
            <person name="Tallon L."/>
            <person name="Sadzewicz L."/>
            <person name="Zhao X."/>
            <person name="Boylan J."/>
            <person name="Ott S."/>
            <person name="Bowen H."/>
            <person name="Vavikolanu K."/>
            <person name="Mehta A."/>
            <person name="Aluvathingal J."/>
            <person name="Nadendla S."/>
            <person name="Lowell S."/>
            <person name="Myers T."/>
            <person name="Yan Y."/>
            <person name="Sichtig H."/>
        </authorList>
    </citation>
    <scope>NUCLEOTIDE SEQUENCE [LARGE SCALE GENOMIC DNA]</scope>
    <source>
        <strain evidence="2 3">FDAARGOS_985</strain>
    </source>
</reference>
<accession>A0AAP9Y6D6</accession>
<keyword evidence="1" id="KW-1133">Transmembrane helix</keyword>
<keyword evidence="1" id="KW-0812">Transmembrane</keyword>
<dbReference type="AlphaFoldDB" id="A0AAP9Y6D6"/>
<feature type="transmembrane region" description="Helical" evidence="1">
    <location>
        <begin position="7"/>
        <end position="25"/>
    </location>
</feature>
<evidence type="ECO:0000256" key="1">
    <source>
        <dbReference type="SAM" id="Phobius"/>
    </source>
</evidence>
<dbReference type="RefSeq" id="WP_165603231.1">
    <property type="nucleotide sequence ID" value="NZ_CP012072.1"/>
</dbReference>
<evidence type="ECO:0000313" key="2">
    <source>
        <dbReference type="EMBL" id="QQC43604.1"/>
    </source>
</evidence>
<name>A0AAP9Y6D6_9ACTO</name>
<dbReference type="Proteomes" id="UP000595220">
    <property type="component" value="Chromosome"/>
</dbReference>
<proteinExistence type="predicted"/>
<gene>
    <name evidence="2" type="ORF">I6H42_07415</name>
</gene>
<evidence type="ECO:0000313" key="3">
    <source>
        <dbReference type="Proteomes" id="UP000595220"/>
    </source>
</evidence>
<dbReference type="EMBL" id="CP066065">
    <property type="protein sequence ID" value="QQC43604.1"/>
    <property type="molecule type" value="Genomic_DNA"/>
</dbReference>
<organism evidence="2 3">
    <name type="scientific">Schaalia meyeri</name>
    <dbReference type="NCBI Taxonomy" id="52773"/>
    <lineage>
        <taxon>Bacteria</taxon>
        <taxon>Bacillati</taxon>
        <taxon>Actinomycetota</taxon>
        <taxon>Actinomycetes</taxon>
        <taxon>Actinomycetales</taxon>
        <taxon>Actinomycetaceae</taxon>
        <taxon>Schaalia</taxon>
    </lineage>
</organism>
<sequence>MSTKKRVLITIIVAVLVGIVIFPMLPLEYRERITAILTHPLYYLGLGRW</sequence>
<protein>
    <submittedName>
        <fullName evidence="2">Uncharacterized protein</fullName>
    </submittedName>
</protein>
<keyword evidence="3" id="KW-1185">Reference proteome</keyword>
<keyword evidence="1" id="KW-0472">Membrane</keyword>